<evidence type="ECO:0008006" key="4">
    <source>
        <dbReference type="Google" id="ProtNLM"/>
    </source>
</evidence>
<proteinExistence type="predicted"/>
<evidence type="ECO:0000256" key="1">
    <source>
        <dbReference type="SAM" id="Phobius"/>
    </source>
</evidence>
<dbReference type="Proteomes" id="UP000265540">
    <property type="component" value="Unassembled WGS sequence"/>
</dbReference>
<gene>
    <name evidence="2" type="ORF">C4561_03605</name>
</gene>
<name>A0A3A4ZJW2_UNCKA</name>
<evidence type="ECO:0000313" key="2">
    <source>
        <dbReference type="EMBL" id="RJR26836.1"/>
    </source>
</evidence>
<keyword evidence="1" id="KW-1133">Transmembrane helix</keyword>
<accession>A0A3A4ZJW2</accession>
<dbReference type="AlphaFoldDB" id="A0A3A4ZJW2"/>
<organism evidence="2 3">
    <name type="scientific">candidate division WWE3 bacterium</name>
    <dbReference type="NCBI Taxonomy" id="2053526"/>
    <lineage>
        <taxon>Bacteria</taxon>
        <taxon>Katanobacteria</taxon>
    </lineage>
</organism>
<sequence length="197" mass="22413">MLKLNQVTDLLGITKTREPGTDEAERNLPDVVKVEELAPKEVFLTWSAPSRPVKTGFNSSLNRTFMIIGIVIALILVILQEFFLILVIASLIFVTHVLSETPPDNVSYEVSSHGLMIDNQQFYWQEMRRFFFSQEEGHDAFVIEMASAVTSRLYITTSGVDVEKLKSILLSKIHFLQVPPESFLDKTYKSVLDKFNI</sequence>
<evidence type="ECO:0000313" key="3">
    <source>
        <dbReference type="Proteomes" id="UP000265540"/>
    </source>
</evidence>
<feature type="transmembrane region" description="Helical" evidence="1">
    <location>
        <begin position="64"/>
        <end position="94"/>
    </location>
</feature>
<dbReference type="EMBL" id="QZJF01000017">
    <property type="protein sequence ID" value="RJR26836.1"/>
    <property type="molecule type" value="Genomic_DNA"/>
</dbReference>
<keyword evidence="1" id="KW-0472">Membrane</keyword>
<reference evidence="2 3" key="1">
    <citation type="journal article" date="2017" name="ISME J.">
        <title>Energy and carbon metabolisms in a deep terrestrial subsurface fluid microbial community.</title>
        <authorList>
            <person name="Momper L."/>
            <person name="Jungbluth S.P."/>
            <person name="Lee M.D."/>
            <person name="Amend J.P."/>
        </authorList>
    </citation>
    <scope>NUCLEOTIDE SEQUENCE [LARGE SCALE GENOMIC DNA]</scope>
    <source>
        <strain evidence="2">SURF_46</strain>
    </source>
</reference>
<comment type="caution">
    <text evidence="2">The sequence shown here is derived from an EMBL/GenBank/DDBJ whole genome shotgun (WGS) entry which is preliminary data.</text>
</comment>
<keyword evidence="1" id="KW-0812">Transmembrane</keyword>
<protein>
    <recommendedName>
        <fullName evidence="4">DUF5673 domain-containing protein</fullName>
    </recommendedName>
</protein>